<dbReference type="InterPro" id="IPR002930">
    <property type="entry name" value="GCV_H"/>
</dbReference>
<dbReference type="InterPro" id="IPR000089">
    <property type="entry name" value="Biotin_lipoyl"/>
</dbReference>
<evidence type="ECO:0000313" key="8">
    <source>
        <dbReference type="Proteomes" id="UP000185494"/>
    </source>
</evidence>
<accession>A0A1L7AH64</accession>
<dbReference type="InterPro" id="IPR033753">
    <property type="entry name" value="GCV_H/Fam206"/>
</dbReference>
<dbReference type="PANTHER" id="PTHR11715">
    <property type="entry name" value="GLYCINE CLEAVAGE SYSTEM H PROTEIN"/>
    <property type="match status" value="1"/>
</dbReference>
<comment type="similarity">
    <text evidence="1 3">Belongs to the GcvH family.</text>
</comment>
<proteinExistence type="inferred from homology"/>
<dbReference type="GO" id="GO:0005960">
    <property type="term" value="C:glycine cleavage complex"/>
    <property type="evidence" value="ECO:0007669"/>
    <property type="project" value="InterPro"/>
</dbReference>
<feature type="domain" description="Lipoyl-binding" evidence="5">
    <location>
        <begin position="19"/>
        <end position="101"/>
    </location>
</feature>
<evidence type="ECO:0000256" key="4">
    <source>
        <dbReference type="PIRSR" id="PIRSR617453-50"/>
    </source>
</evidence>
<dbReference type="AlphaFoldDB" id="A0A1L7AH64"/>
<dbReference type="STRING" id="257708.RGI145_14460"/>
<dbReference type="Proteomes" id="UP001258945">
    <property type="component" value="Unassembled WGS sequence"/>
</dbReference>
<evidence type="ECO:0000313" key="9">
    <source>
        <dbReference type="Proteomes" id="UP001258945"/>
    </source>
</evidence>
<dbReference type="NCBIfam" id="TIGR00527">
    <property type="entry name" value="gcvH"/>
    <property type="match status" value="1"/>
</dbReference>
<dbReference type="InterPro" id="IPR011053">
    <property type="entry name" value="Single_hybrid_motif"/>
</dbReference>
<evidence type="ECO:0000313" key="7">
    <source>
        <dbReference type="EMBL" id="MDT8330084.1"/>
    </source>
</evidence>
<protein>
    <recommendedName>
        <fullName evidence="3">Glycine cleavage system H protein</fullName>
    </recommendedName>
</protein>
<dbReference type="Proteomes" id="UP000185494">
    <property type="component" value="Chromosome 1"/>
</dbReference>
<dbReference type="Gene3D" id="2.40.50.100">
    <property type="match status" value="1"/>
</dbReference>
<reference evidence="7 9" key="2">
    <citation type="journal article" date="2019" name="Microb. Pathog.">
        <title>Comparison of VITEK 2, MALDI-TOF MS, 16S rRNA gene sequencing, and whole-genome sequencing for identification of Roseomonas mucosa.</title>
        <authorList>
            <person name="Rudolph W.W."/>
            <person name="Gunzer F."/>
            <person name="Trauth M."/>
            <person name="Bunk B."/>
            <person name="Bigge R."/>
            <person name="Schrottner P."/>
        </authorList>
    </citation>
    <scope>NUCLEOTIDE SEQUENCE [LARGE SCALE GENOMIC DNA]</scope>
    <source>
        <strain evidence="7 9">DSM 103800</strain>
    </source>
</reference>
<dbReference type="InterPro" id="IPR017453">
    <property type="entry name" value="GCV_H_sub"/>
</dbReference>
<evidence type="ECO:0000259" key="5">
    <source>
        <dbReference type="PROSITE" id="PS50968"/>
    </source>
</evidence>
<keyword evidence="9" id="KW-1185">Reference proteome</keyword>
<gene>
    <name evidence="3 7" type="primary">gcvH</name>
    <name evidence="6" type="ORF">RGI145_14460</name>
    <name evidence="7" type="ORF">RQ831_03395</name>
</gene>
<comment type="function">
    <text evidence="3">The glycine cleavage system catalyzes the degradation of glycine. The H protein shuttles the methylamine group of glycine from the P protein to the T protein.</text>
</comment>
<dbReference type="Pfam" id="PF01597">
    <property type="entry name" value="GCV_H"/>
    <property type="match status" value="1"/>
</dbReference>
<dbReference type="EMBL" id="CP015583">
    <property type="protein sequence ID" value="APT58133.1"/>
    <property type="molecule type" value="Genomic_DNA"/>
</dbReference>
<dbReference type="GO" id="GO:0005829">
    <property type="term" value="C:cytosol"/>
    <property type="evidence" value="ECO:0007669"/>
    <property type="project" value="TreeGrafter"/>
</dbReference>
<dbReference type="CDD" id="cd06848">
    <property type="entry name" value="GCS_H"/>
    <property type="match status" value="1"/>
</dbReference>
<keyword evidence="2 3" id="KW-0450">Lipoyl</keyword>
<evidence type="ECO:0000256" key="3">
    <source>
        <dbReference type="HAMAP-Rule" id="MF_00272"/>
    </source>
</evidence>
<dbReference type="GO" id="GO:0009249">
    <property type="term" value="P:protein lipoylation"/>
    <property type="evidence" value="ECO:0007669"/>
    <property type="project" value="TreeGrafter"/>
</dbReference>
<evidence type="ECO:0000256" key="1">
    <source>
        <dbReference type="ARBA" id="ARBA00009249"/>
    </source>
</evidence>
<feature type="modified residue" description="N6-lipoyllysine" evidence="3 4">
    <location>
        <position position="60"/>
    </location>
</feature>
<dbReference type="NCBIfam" id="NF002270">
    <property type="entry name" value="PRK01202.1"/>
    <property type="match status" value="1"/>
</dbReference>
<dbReference type="RefSeq" id="WP_027282650.1">
    <property type="nucleotide sequence ID" value="NZ_CP015583.1"/>
</dbReference>
<dbReference type="GO" id="GO:0019464">
    <property type="term" value="P:glycine decarboxylation via glycine cleavage system"/>
    <property type="evidence" value="ECO:0007669"/>
    <property type="project" value="UniProtKB-UniRule"/>
</dbReference>
<evidence type="ECO:0000313" key="6">
    <source>
        <dbReference type="EMBL" id="APT58133.1"/>
    </source>
</evidence>
<dbReference type="HAMAP" id="MF_00272">
    <property type="entry name" value="GcvH"/>
    <property type="match status" value="1"/>
</dbReference>
<sequence length="124" mass="12998">MSQIRYTASHEWVRPEGEDAVVGITSHAQEALGDIVFVDLPEVGREVEAGESIAVVESVKAASDIYAPVAGTITGANEALGDDPGLVNRDPMGEGWFFRIKPKDAAEVDGLLDEAAYEAVAAAG</sequence>
<dbReference type="EMBL" id="JAVVDO010000003">
    <property type="protein sequence ID" value="MDT8330084.1"/>
    <property type="molecule type" value="Genomic_DNA"/>
</dbReference>
<dbReference type="KEGG" id="rgi:RGI145_14460"/>
<dbReference type="eggNOG" id="COG0509">
    <property type="taxonomic scope" value="Bacteria"/>
</dbReference>
<comment type="cofactor">
    <cofactor evidence="3">
        <name>(R)-lipoate</name>
        <dbReference type="ChEBI" id="CHEBI:83088"/>
    </cofactor>
    <text evidence="3">Binds 1 lipoyl cofactor covalently.</text>
</comment>
<dbReference type="PROSITE" id="PS00189">
    <property type="entry name" value="LIPOYL"/>
    <property type="match status" value="1"/>
</dbReference>
<comment type="subunit">
    <text evidence="3">The glycine cleavage system is composed of four proteins: P, T, L and H.</text>
</comment>
<dbReference type="SUPFAM" id="SSF51230">
    <property type="entry name" value="Single hybrid motif"/>
    <property type="match status" value="1"/>
</dbReference>
<dbReference type="PROSITE" id="PS50968">
    <property type="entry name" value="BIOTINYL_LIPOYL"/>
    <property type="match status" value="1"/>
</dbReference>
<reference evidence="6 8" key="1">
    <citation type="submission" date="2016-05" db="EMBL/GenBank/DDBJ databases">
        <title>Complete Genome and Methylome Analysis of Psychrotrophic Bacterial Isolates from Antarctic Lake Untersee.</title>
        <authorList>
            <person name="Fomenkov A."/>
            <person name="Akimov V.N."/>
            <person name="Vasilyeva L.V."/>
            <person name="Andersen D."/>
            <person name="Vincze T."/>
            <person name="Roberts R.J."/>
        </authorList>
    </citation>
    <scope>NUCLEOTIDE SEQUENCE [LARGE SCALE GENOMIC DNA]</scope>
    <source>
        <strain evidence="6 8">U14-5</strain>
    </source>
</reference>
<name>A0A1L7AH64_9PROT</name>
<reference evidence="7" key="3">
    <citation type="submission" date="2023-09" db="EMBL/GenBank/DDBJ databases">
        <authorList>
            <person name="Schober I."/>
            <person name="Bunk B."/>
        </authorList>
    </citation>
    <scope>NUCLEOTIDE SEQUENCE</scope>
    <source>
        <strain evidence="7">DSM 103800</strain>
    </source>
</reference>
<evidence type="ECO:0000256" key="2">
    <source>
        <dbReference type="ARBA" id="ARBA00022823"/>
    </source>
</evidence>
<dbReference type="PANTHER" id="PTHR11715:SF3">
    <property type="entry name" value="GLYCINE CLEAVAGE SYSTEM H PROTEIN-RELATED"/>
    <property type="match status" value="1"/>
</dbReference>
<dbReference type="InterPro" id="IPR003016">
    <property type="entry name" value="2-oxoA_DH_lipoyl-BS"/>
</dbReference>
<organism evidence="6 8">
    <name type="scientific">Roseomonas gilardii</name>
    <dbReference type="NCBI Taxonomy" id="257708"/>
    <lineage>
        <taxon>Bacteria</taxon>
        <taxon>Pseudomonadati</taxon>
        <taxon>Pseudomonadota</taxon>
        <taxon>Alphaproteobacteria</taxon>
        <taxon>Acetobacterales</taxon>
        <taxon>Roseomonadaceae</taxon>
        <taxon>Roseomonas</taxon>
    </lineage>
</organism>